<dbReference type="PROSITE" id="PS50975">
    <property type="entry name" value="ATP_GRASP"/>
    <property type="match status" value="1"/>
</dbReference>
<dbReference type="GO" id="GO:0016874">
    <property type="term" value="F:ligase activity"/>
    <property type="evidence" value="ECO:0007669"/>
    <property type="project" value="UniProtKB-KW"/>
</dbReference>
<evidence type="ECO:0000256" key="4">
    <source>
        <dbReference type="ARBA" id="ARBA00060888"/>
    </source>
</evidence>
<dbReference type="GO" id="GO:0046872">
    <property type="term" value="F:metal ion binding"/>
    <property type="evidence" value="ECO:0007669"/>
    <property type="project" value="InterPro"/>
</dbReference>
<dbReference type="Gene3D" id="3.30.470.20">
    <property type="entry name" value="ATP-grasp fold, B domain"/>
    <property type="match status" value="1"/>
</dbReference>
<dbReference type="Gene3D" id="3.30.1490.20">
    <property type="entry name" value="ATP-grasp fold, A domain"/>
    <property type="match status" value="1"/>
</dbReference>
<feature type="region of interest" description="Disordered" evidence="6">
    <location>
        <begin position="19"/>
        <end position="39"/>
    </location>
</feature>
<evidence type="ECO:0000313" key="9">
    <source>
        <dbReference type="Proteomes" id="UP000612362"/>
    </source>
</evidence>
<keyword evidence="3 5" id="KW-0067">ATP-binding</keyword>
<evidence type="ECO:0000256" key="6">
    <source>
        <dbReference type="SAM" id="MobiDB-lite"/>
    </source>
</evidence>
<dbReference type="SUPFAM" id="SSF56059">
    <property type="entry name" value="Glutathione synthetase ATP-binding domain-like"/>
    <property type="match status" value="1"/>
</dbReference>
<proteinExistence type="inferred from homology"/>
<dbReference type="RefSeq" id="WP_220198247.1">
    <property type="nucleotide sequence ID" value="NZ_BNJF01000004.1"/>
</dbReference>
<name>A0A8J3MUB0_9CHLR</name>
<evidence type="ECO:0000313" key="8">
    <source>
        <dbReference type="EMBL" id="GHO49137.1"/>
    </source>
</evidence>
<dbReference type="InterPro" id="IPR051538">
    <property type="entry name" value="Acyl-CoA_Synth/Transferase"/>
</dbReference>
<dbReference type="Proteomes" id="UP000612362">
    <property type="component" value="Unassembled WGS sequence"/>
</dbReference>
<dbReference type="InterPro" id="IPR013815">
    <property type="entry name" value="ATP_grasp_subdomain_1"/>
</dbReference>
<evidence type="ECO:0000259" key="7">
    <source>
        <dbReference type="PROSITE" id="PS50975"/>
    </source>
</evidence>
<comment type="caution">
    <text evidence="8">The sequence shown here is derived from an EMBL/GenBank/DDBJ whole genome shotgun (WGS) entry which is preliminary data.</text>
</comment>
<feature type="domain" description="ATP-grasp" evidence="7">
    <location>
        <begin position="45"/>
        <end position="81"/>
    </location>
</feature>
<reference evidence="8" key="1">
    <citation type="submission" date="2020-10" db="EMBL/GenBank/DDBJ databases">
        <title>Taxonomic study of unclassified bacteria belonging to the class Ktedonobacteria.</title>
        <authorList>
            <person name="Yabe S."/>
            <person name="Wang C.M."/>
            <person name="Zheng Y."/>
            <person name="Sakai Y."/>
            <person name="Cavaletti L."/>
            <person name="Monciardini P."/>
            <person name="Donadio S."/>
        </authorList>
    </citation>
    <scope>NUCLEOTIDE SEQUENCE</scope>
    <source>
        <strain evidence="8">SOSP1-1</strain>
    </source>
</reference>
<dbReference type="GO" id="GO:0005524">
    <property type="term" value="F:ATP binding"/>
    <property type="evidence" value="ECO:0007669"/>
    <property type="project" value="UniProtKB-UniRule"/>
</dbReference>
<evidence type="ECO:0000256" key="1">
    <source>
        <dbReference type="ARBA" id="ARBA00022598"/>
    </source>
</evidence>
<sequence length="253" mass="27150">MRAVGHFAWWSEFINSVPSKAQEETPPPLSHEQPQTGSWSETQARTLLQEAGIPIVPARLATTEDEAVTSAREIGLPVALKIQSPALPHKSDVGGVALNLNSEAAVREEFTAMLARVQAIRPDAEIEGILISPMRLGGTELLVGIVHDELWGPVLTLGLGGVWTEVLKDTAVRVLPVSREEIEKMLDELRGAALLHGARGQKGVDIEALSGIIYRVSGLALALGPFLNALEINPLLANGAHIEALDVLVSWQE</sequence>
<dbReference type="PANTHER" id="PTHR43334:SF1">
    <property type="entry name" value="3-HYDROXYPROPIONATE--COA LIGASE [ADP-FORMING]"/>
    <property type="match status" value="1"/>
</dbReference>
<dbReference type="EMBL" id="BNJF01000004">
    <property type="protein sequence ID" value="GHO49137.1"/>
    <property type="molecule type" value="Genomic_DNA"/>
</dbReference>
<dbReference type="Pfam" id="PF13549">
    <property type="entry name" value="ATP-grasp_5"/>
    <property type="match status" value="1"/>
</dbReference>
<evidence type="ECO:0000256" key="3">
    <source>
        <dbReference type="ARBA" id="ARBA00022840"/>
    </source>
</evidence>
<dbReference type="InterPro" id="IPR011761">
    <property type="entry name" value="ATP-grasp"/>
</dbReference>
<keyword evidence="9" id="KW-1185">Reference proteome</keyword>
<dbReference type="PANTHER" id="PTHR43334">
    <property type="entry name" value="ACETATE--COA LIGASE [ADP-FORMING]"/>
    <property type="match status" value="1"/>
</dbReference>
<keyword evidence="2 5" id="KW-0547">Nucleotide-binding</keyword>
<organism evidence="8 9">
    <name type="scientific">Ktedonospora formicarum</name>
    <dbReference type="NCBI Taxonomy" id="2778364"/>
    <lineage>
        <taxon>Bacteria</taxon>
        <taxon>Bacillati</taxon>
        <taxon>Chloroflexota</taxon>
        <taxon>Ktedonobacteria</taxon>
        <taxon>Ktedonobacterales</taxon>
        <taxon>Ktedonobacteraceae</taxon>
        <taxon>Ktedonospora</taxon>
    </lineage>
</organism>
<keyword evidence="1" id="KW-0436">Ligase</keyword>
<protein>
    <recommendedName>
        <fullName evidence="7">ATP-grasp domain-containing protein</fullName>
    </recommendedName>
</protein>
<dbReference type="AlphaFoldDB" id="A0A8J3MUB0"/>
<evidence type="ECO:0000256" key="5">
    <source>
        <dbReference type="PROSITE-ProRule" id="PRU00409"/>
    </source>
</evidence>
<accession>A0A8J3MUB0</accession>
<comment type="similarity">
    <text evidence="4">In the N-terminal section; belongs to the acetate CoA ligase alpha subunit family.</text>
</comment>
<gene>
    <name evidence="8" type="ORF">KSX_73000</name>
</gene>
<evidence type="ECO:0000256" key="2">
    <source>
        <dbReference type="ARBA" id="ARBA00022741"/>
    </source>
</evidence>
<dbReference type="FunFam" id="3.30.1490.20:FF:000020">
    <property type="entry name" value="Protein lysine acetyltransferase"/>
    <property type="match status" value="1"/>
</dbReference>